<dbReference type="OrthoDB" id="9813301at2"/>
<proteinExistence type="predicted"/>
<protein>
    <submittedName>
        <fullName evidence="1">VanW like protein</fullName>
    </submittedName>
</protein>
<gene>
    <name evidence="1" type="ORF">SAMN05216389_10829</name>
</gene>
<dbReference type="EMBL" id="FOHE01000008">
    <property type="protein sequence ID" value="SET27612.1"/>
    <property type="molecule type" value="Genomic_DNA"/>
</dbReference>
<dbReference type="RefSeq" id="WP_090869396.1">
    <property type="nucleotide sequence ID" value="NZ_FOHE01000008.1"/>
</dbReference>
<dbReference type="AlphaFoldDB" id="A0A1I0D5X1"/>
<keyword evidence="2" id="KW-1185">Reference proteome</keyword>
<evidence type="ECO:0000313" key="1">
    <source>
        <dbReference type="EMBL" id="SET27612.1"/>
    </source>
</evidence>
<organism evidence="1 2">
    <name type="scientific">Oceanobacillus limi</name>
    <dbReference type="NCBI Taxonomy" id="930131"/>
    <lineage>
        <taxon>Bacteria</taxon>
        <taxon>Bacillati</taxon>
        <taxon>Bacillota</taxon>
        <taxon>Bacilli</taxon>
        <taxon>Bacillales</taxon>
        <taxon>Bacillaceae</taxon>
        <taxon>Oceanobacillus</taxon>
    </lineage>
</organism>
<dbReference type="STRING" id="930131.SAMN05216389_10829"/>
<dbReference type="InterPro" id="IPR052913">
    <property type="entry name" value="Glycopeptide_resist_protein"/>
</dbReference>
<name>A0A1I0D5X1_9BACI</name>
<dbReference type="Pfam" id="PF04294">
    <property type="entry name" value="VanW"/>
    <property type="match status" value="1"/>
</dbReference>
<dbReference type="Proteomes" id="UP000198618">
    <property type="component" value="Unassembled WGS sequence"/>
</dbReference>
<reference evidence="1 2" key="1">
    <citation type="submission" date="2016-10" db="EMBL/GenBank/DDBJ databases">
        <authorList>
            <person name="de Groot N.N."/>
        </authorList>
    </citation>
    <scope>NUCLEOTIDE SEQUENCE [LARGE SCALE GENOMIC DNA]</scope>
    <source>
        <strain evidence="1 2">IBRC-M 10780</strain>
    </source>
</reference>
<dbReference type="PANTHER" id="PTHR35788">
    <property type="entry name" value="EXPORTED PROTEIN-RELATED"/>
    <property type="match status" value="1"/>
</dbReference>
<evidence type="ECO:0000313" key="2">
    <source>
        <dbReference type="Proteomes" id="UP000198618"/>
    </source>
</evidence>
<accession>A0A1I0D5X1</accession>
<dbReference type="PANTHER" id="PTHR35788:SF1">
    <property type="entry name" value="EXPORTED PROTEIN"/>
    <property type="match status" value="1"/>
</dbReference>
<sequence>MRILLLLTIMLFVFSPEVFATTLVISEKNISETIVRDHFSNPITDSFIDHNKLDLLVERIEEQVYESPQNAYLTDTGEIIPAKPGVTLDRRLLLQQFYHFYYSNVSFQIRVPKKIIYPRVDSELLSEITTYELANYTTYFKSGNEERSNNIALATEAINNSVVFPGEKFSFNKVVGKRTKEKGYMRAPVIVKGELSEDIGGGICQVSSTLFNAVNLEGIKIVERYSHSRNVPYVPPGKDATVSWWGPDFVFLNEYNHPILIRATAKNGRVAIRILSSESIEKKNSDKSEEIQS</sequence>
<dbReference type="InterPro" id="IPR007391">
    <property type="entry name" value="Vancomycin_resist_VanW"/>
</dbReference>